<evidence type="ECO:0000313" key="3">
    <source>
        <dbReference type="Proteomes" id="UP000053342"/>
    </source>
</evidence>
<dbReference type="CDD" id="cd07067">
    <property type="entry name" value="HP_PGM_like"/>
    <property type="match status" value="1"/>
</dbReference>
<dbReference type="PANTHER" id="PTHR48100">
    <property type="entry name" value="BROAD-SPECIFICITY PHOSPHATASE YOR283W-RELATED"/>
    <property type="match status" value="1"/>
</dbReference>
<dbReference type="VEuPathDB" id="FungiDB:PV06_00937"/>
<keyword evidence="3" id="KW-1185">Reference proteome</keyword>
<evidence type="ECO:0000313" key="2">
    <source>
        <dbReference type="EMBL" id="KIW48338.1"/>
    </source>
</evidence>
<dbReference type="AlphaFoldDB" id="A0A0D2DZ15"/>
<dbReference type="InterPro" id="IPR013078">
    <property type="entry name" value="His_Pase_superF_clade-1"/>
</dbReference>
<dbReference type="GO" id="GO:0016791">
    <property type="term" value="F:phosphatase activity"/>
    <property type="evidence" value="ECO:0007669"/>
    <property type="project" value="TreeGrafter"/>
</dbReference>
<keyword evidence="1" id="KW-0732">Signal</keyword>
<sequence length="369" mass="40579">MVRFTIPLLLSSVVVGATAAALGQTYIQYSTVTGYFLQDDNSTNATAFDYTASNFGLINQTYPSDDPQSAKSLTQWERFATFVSSLNDNAAKNVEYKVLFMGRHGEGYHNAAESYFGTPAWNCYWALLKGNASVTWADAHLTEAGIEQALKANAFWLSHIQTQKIPLPQSYYVSPLSRCLETANYTFSGLPLPAKYPFLPTIKEKLRESISEHTCDHRSNKTYIHNMFPSWNFEPGFAEYDELWNGVTEETDAAQDFRSKQVLDDIFSNDCSTWLSFTSHSGEIGSILRVLKHRSFSLNTGAVIPVLVKAEKFSPWEATSTVSAPPWSTSAHCTTAPVTSISTGTAKGCICPKSAAPVTTALATFPTSA</sequence>
<dbReference type="Gene3D" id="3.40.50.1240">
    <property type="entry name" value="Phosphoglycerate mutase-like"/>
    <property type="match status" value="1"/>
</dbReference>
<accession>A0A0D2DZ15</accession>
<dbReference type="OrthoDB" id="496981at2759"/>
<dbReference type="Pfam" id="PF00300">
    <property type="entry name" value="His_Phos_1"/>
    <property type="match status" value="1"/>
</dbReference>
<dbReference type="HOGENOM" id="CLU_039184_0_1_1"/>
<dbReference type="GeneID" id="27353011"/>
<reference evidence="2 3" key="1">
    <citation type="submission" date="2015-01" db="EMBL/GenBank/DDBJ databases">
        <title>The Genome Sequence of Exophiala oligosperma CBS72588.</title>
        <authorList>
            <consortium name="The Broad Institute Genomics Platform"/>
            <person name="Cuomo C."/>
            <person name="de Hoog S."/>
            <person name="Gorbushina A."/>
            <person name="Stielow B."/>
            <person name="Teixiera M."/>
            <person name="Abouelleil A."/>
            <person name="Chapman S.B."/>
            <person name="Priest M."/>
            <person name="Young S.K."/>
            <person name="Wortman J."/>
            <person name="Nusbaum C."/>
            <person name="Birren B."/>
        </authorList>
    </citation>
    <scope>NUCLEOTIDE SEQUENCE [LARGE SCALE GENOMIC DNA]</scope>
    <source>
        <strain evidence="2 3">CBS 72588</strain>
    </source>
</reference>
<dbReference type="SUPFAM" id="SSF53254">
    <property type="entry name" value="Phosphoglycerate mutase-like"/>
    <property type="match status" value="1"/>
</dbReference>
<evidence type="ECO:0000256" key="1">
    <source>
        <dbReference type="SAM" id="SignalP"/>
    </source>
</evidence>
<dbReference type="RefSeq" id="XP_016268554.1">
    <property type="nucleotide sequence ID" value="XM_016401501.1"/>
</dbReference>
<dbReference type="InterPro" id="IPR029033">
    <property type="entry name" value="His_PPase_superfam"/>
</dbReference>
<dbReference type="Proteomes" id="UP000053342">
    <property type="component" value="Unassembled WGS sequence"/>
</dbReference>
<dbReference type="InterPro" id="IPR050275">
    <property type="entry name" value="PGM_Phosphatase"/>
</dbReference>
<organism evidence="2 3">
    <name type="scientific">Exophiala oligosperma</name>
    <dbReference type="NCBI Taxonomy" id="215243"/>
    <lineage>
        <taxon>Eukaryota</taxon>
        <taxon>Fungi</taxon>
        <taxon>Dikarya</taxon>
        <taxon>Ascomycota</taxon>
        <taxon>Pezizomycotina</taxon>
        <taxon>Eurotiomycetes</taxon>
        <taxon>Chaetothyriomycetidae</taxon>
        <taxon>Chaetothyriales</taxon>
        <taxon>Herpotrichiellaceae</taxon>
        <taxon>Exophiala</taxon>
    </lineage>
</organism>
<gene>
    <name evidence="2" type="ORF">PV06_00937</name>
</gene>
<feature type="chain" id="PRO_5002240811" description="Phosphoglycerate mutase" evidence="1">
    <location>
        <begin position="21"/>
        <end position="369"/>
    </location>
</feature>
<dbReference type="PANTHER" id="PTHR48100:SF32">
    <property type="entry name" value="ANCHORED PROTEIN, PUTATIVE (AFU_ORTHOLOGUE AFUA_1G10590)-RELATED"/>
    <property type="match status" value="1"/>
</dbReference>
<feature type="signal peptide" evidence="1">
    <location>
        <begin position="1"/>
        <end position="20"/>
    </location>
</feature>
<proteinExistence type="predicted"/>
<dbReference type="GO" id="GO:0005737">
    <property type="term" value="C:cytoplasm"/>
    <property type="evidence" value="ECO:0007669"/>
    <property type="project" value="TreeGrafter"/>
</dbReference>
<name>A0A0D2DZ15_9EURO</name>
<protein>
    <recommendedName>
        <fullName evidence="4">Phosphoglycerate mutase</fullName>
    </recommendedName>
</protein>
<dbReference type="EMBL" id="KN847332">
    <property type="protein sequence ID" value="KIW48338.1"/>
    <property type="molecule type" value="Genomic_DNA"/>
</dbReference>
<evidence type="ECO:0008006" key="4">
    <source>
        <dbReference type="Google" id="ProtNLM"/>
    </source>
</evidence>